<dbReference type="Proteomes" id="UP001066276">
    <property type="component" value="Chromosome 9"/>
</dbReference>
<accession>A0AAV7MR75</accession>
<dbReference type="EMBL" id="JANPWB010000013">
    <property type="protein sequence ID" value="KAJ1105579.1"/>
    <property type="molecule type" value="Genomic_DNA"/>
</dbReference>
<evidence type="ECO:0000313" key="3">
    <source>
        <dbReference type="Proteomes" id="UP001066276"/>
    </source>
</evidence>
<reference evidence="2" key="1">
    <citation type="journal article" date="2022" name="bioRxiv">
        <title>Sequencing and chromosome-scale assembly of the giantPleurodeles waltlgenome.</title>
        <authorList>
            <person name="Brown T."/>
            <person name="Elewa A."/>
            <person name="Iarovenko S."/>
            <person name="Subramanian E."/>
            <person name="Araus A.J."/>
            <person name="Petzold A."/>
            <person name="Susuki M."/>
            <person name="Suzuki K.-i.T."/>
            <person name="Hayashi T."/>
            <person name="Toyoda A."/>
            <person name="Oliveira C."/>
            <person name="Osipova E."/>
            <person name="Leigh N.D."/>
            <person name="Simon A."/>
            <person name="Yun M.H."/>
        </authorList>
    </citation>
    <scope>NUCLEOTIDE SEQUENCE</scope>
    <source>
        <strain evidence="2">20211129_DDA</strain>
        <tissue evidence="2">Liver</tissue>
    </source>
</reference>
<gene>
    <name evidence="2" type="ORF">NDU88_002984</name>
</gene>
<protein>
    <submittedName>
        <fullName evidence="2">Uncharacterized protein</fullName>
    </submittedName>
</protein>
<name>A0AAV7MR75_PLEWA</name>
<evidence type="ECO:0000256" key="1">
    <source>
        <dbReference type="SAM" id="MobiDB-lite"/>
    </source>
</evidence>
<dbReference type="AlphaFoldDB" id="A0AAV7MR75"/>
<feature type="region of interest" description="Disordered" evidence="1">
    <location>
        <begin position="1"/>
        <end position="128"/>
    </location>
</feature>
<proteinExistence type="predicted"/>
<feature type="compositionally biased region" description="Basic and acidic residues" evidence="1">
    <location>
        <begin position="8"/>
        <end position="21"/>
    </location>
</feature>
<evidence type="ECO:0000313" key="2">
    <source>
        <dbReference type="EMBL" id="KAJ1105579.1"/>
    </source>
</evidence>
<keyword evidence="3" id="KW-1185">Reference proteome</keyword>
<sequence length="150" mass="15851">MAGDVDDGDSRDLGGGRRKTQDGSWGLVRPGGSMWLAPECESGDPDGQGCSLPNPGLSDLPQTQKRKRRPRSLRRKPAASTGPPTEQEVQRGRLEPVVAAASLSGPSLGHRSTSRGSSEDGCESDRESLTLMPFSEILLVVTPGTADKLI</sequence>
<comment type="caution">
    <text evidence="2">The sequence shown here is derived from an EMBL/GenBank/DDBJ whole genome shotgun (WGS) entry which is preliminary data.</text>
</comment>
<feature type="compositionally biased region" description="Basic residues" evidence="1">
    <location>
        <begin position="64"/>
        <end position="77"/>
    </location>
</feature>
<organism evidence="2 3">
    <name type="scientific">Pleurodeles waltl</name>
    <name type="common">Iberian ribbed newt</name>
    <dbReference type="NCBI Taxonomy" id="8319"/>
    <lineage>
        <taxon>Eukaryota</taxon>
        <taxon>Metazoa</taxon>
        <taxon>Chordata</taxon>
        <taxon>Craniata</taxon>
        <taxon>Vertebrata</taxon>
        <taxon>Euteleostomi</taxon>
        <taxon>Amphibia</taxon>
        <taxon>Batrachia</taxon>
        <taxon>Caudata</taxon>
        <taxon>Salamandroidea</taxon>
        <taxon>Salamandridae</taxon>
        <taxon>Pleurodelinae</taxon>
        <taxon>Pleurodeles</taxon>
    </lineage>
</organism>